<evidence type="ECO:0000256" key="1">
    <source>
        <dbReference type="ARBA" id="ARBA00005483"/>
    </source>
</evidence>
<name>A0A1X7U458_AMPQE</name>
<sequence length="118" mass="13997">MAENSEEMVSPTRVQFSEDVPGGAIVEHSKRRVELTQRYDREAVQKRLEIESWMDEQMKVLFDCEDDDYPMLDLDDVLQFDPDKREERLREYLKDAKLPTENFIQELLKKATAVGKYH</sequence>
<dbReference type="SUPFAM" id="SSF81790">
    <property type="entry name" value="Myosin phosphatase inhibitor 17kDa protein, CPI-17"/>
    <property type="match status" value="1"/>
</dbReference>
<comment type="similarity">
    <text evidence="1">Belongs to the PP1 inhibitor family.</text>
</comment>
<dbReference type="Pfam" id="PF05361">
    <property type="entry name" value="PP1_inhibitor"/>
    <property type="match status" value="1"/>
</dbReference>
<protein>
    <submittedName>
        <fullName evidence="4">Uncharacterized protein</fullName>
    </submittedName>
</protein>
<dbReference type="PANTHER" id="PTHR16188:SF14">
    <property type="entry name" value="GEO07393P1"/>
    <property type="match status" value="1"/>
</dbReference>
<reference evidence="4" key="2">
    <citation type="submission" date="2017-05" db="UniProtKB">
        <authorList>
            <consortium name="EnsemblMetazoa"/>
        </authorList>
    </citation>
    <scope>IDENTIFICATION</scope>
</reference>
<dbReference type="eggNOG" id="ENOG502SECH">
    <property type="taxonomic scope" value="Eukaryota"/>
</dbReference>
<dbReference type="OrthoDB" id="8193882at2759"/>
<dbReference type="FunCoup" id="A0A1X7U458">
    <property type="interactions" value="7"/>
</dbReference>
<dbReference type="PANTHER" id="PTHR16188">
    <property type="entry name" value="PROTEIN PHOSPHATASE 1 INHIBITOR POTENTIATED BY PROTEIN KINASE C"/>
    <property type="match status" value="1"/>
</dbReference>
<keyword evidence="2" id="KW-0597">Phosphoprotein</keyword>
<dbReference type="STRING" id="400682.A0A1X7U458"/>
<dbReference type="KEGG" id="aqu:100633947"/>
<dbReference type="InterPro" id="IPR008025">
    <property type="entry name" value="CPI-17"/>
</dbReference>
<dbReference type="AlphaFoldDB" id="A0A1X7U458"/>
<evidence type="ECO:0000313" key="4">
    <source>
        <dbReference type="EnsemblMetazoa" id="Aqu2.1.22329_001"/>
    </source>
</evidence>
<keyword evidence="5" id="KW-1185">Reference proteome</keyword>
<dbReference type="EnsemblMetazoa" id="Aqu2.1.22329_001">
    <property type="protein sequence ID" value="Aqu2.1.22329_001"/>
    <property type="gene ID" value="Aqu2.1.22329"/>
</dbReference>
<dbReference type="InParanoid" id="A0A1X7U458"/>
<evidence type="ECO:0000256" key="3">
    <source>
        <dbReference type="ARBA" id="ARBA00023272"/>
    </source>
</evidence>
<dbReference type="GO" id="GO:0004865">
    <property type="term" value="F:protein serine/threonine phosphatase inhibitor activity"/>
    <property type="evidence" value="ECO:0007669"/>
    <property type="project" value="TreeGrafter"/>
</dbReference>
<accession>A0A1X7U458</accession>
<organism evidence="4">
    <name type="scientific">Amphimedon queenslandica</name>
    <name type="common">Sponge</name>
    <dbReference type="NCBI Taxonomy" id="400682"/>
    <lineage>
        <taxon>Eukaryota</taxon>
        <taxon>Metazoa</taxon>
        <taxon>Porifera</taxon>
        <taxon>Demospongiae</taxon>
        <taxon>Heteroscleromorpha</taxon>
        <taxon>Haplosclerida</taxon>
        <taxon>Niphatidae</taxon>
        <taxon>Amphimedon</taxon>
    </lineage>
</organism>
<dbReference type="Proteomes" id="UP000007879">
    <property type="component" value="Unassembled WGS sequence"/>
</dbReference>
<dbReference type="EnsemblMetazoa" id="XM_003389029.3">
    <property type="protein sequence ID" value="XP_003389077.1"/>
    <property type="gene ID" value="LOC100633947"/>
</dbReference>
<dbReference type="Gene3D" id="1.10.150.220">
    <property type="entry name" value="CPI-17"/>
    <property type="match status" value="1"/>
</dbReference>
<keyword evidence="3" id="KW-0650">Protein phosphatase inhibitor</keyword>
<dbReference type="OMA" id="HECCKPT"/>
<dbReference type="InterPro" id="IPR036658">
    <property type="entry name" value="CPI-17_sf"/>
</dbReference>
<gene>
    <name evidence="4" type="primary">100633947</name>
</gene>
<dbReference type="GO" id="GO:0005737">
    <property type="term" value="C:cytoplasm"/>
    <property type="evidence" value="ECO:0007669"/>
    <property type="project" value="InterPro"/>
</dbReference>
<evidence type="ECO:0000313" key="5">
    <source>
        <dbReference type="Proteomes" id="UP000007879"/>
    </source>
</evidence>
<proteinExistence type="inferred from homology"/>
<reference evidence="5" key="1">
    <citation type="journal article" date="2010" name="Nature">
        <title>The Amphimedon queenslandica genome and the evolution of animal complexity.</title>
        <authorList>
            <person name="Srivastava M."/>
            <person name="Simakov O."/>
            <person name="Chapman J."/>
            <person name="Fahey B."/>
            <person name="Gauthier M.E."/>
            <person name="Mitros T."/>
            <person name="Richards G.S."/>
            <person name="Conaco C."/>
            <person name="Dacre M."/>
            <person name="Hellsten U."/>
            <person name="Larroux C."/>
            <person name="Putnam N.H."/>
            <person name="Stanke M."/>
            <person name="Adamska M."/>
            <person name="Darling A."/>
            <person name="Degnan S.M."/>
            <person name="Oakley T.H."/>
            <person name="Plachetzki D.C."/>
            <person name="Zhai Y."/>
            <person name="Adamski M."/>
            <person name="Calcino A."/>
            <person name="Cummins S.F."/>
            <person name="Goodstein D.M."/>
            <person name="Harris C."/>
            <person name="Jackson D.J."/>
            <person name="Leys S.P."/>
            <person name="Shu S."/>
            <person name="Woodcroft B.J."/>
            <person name="Vervoort M."/>
            <person name="Kosik K.S."/>
            <person name="Manning G."/>
            <person name="Degnan B.M."/>
            <person name="Rokhsar D.S."/>
        </authorList>
    </citation>
    <scope>NUCLEOTIDE SEQUENCE [LARGE SCALE GENOMIC DNA]</scope>
</reference>
<evidence type="ECO:0000256" key="2">
    <source>
        <dbReference type="ARBA" id="ARBA00022553"/>
    </source>
</evidence>